<proteinExistence type="predicted"/>
<gene>
    <name evidence="1" type="ORF">Tco_0975767</name>
</gene>
<comment type="caution">
    <text evidence="1">The sequence shown here is derived from an EMBL/GenBank/DDBJ whole genome shotgun (WGS) entry which is preliminary data.</text>
</comment>
<protein>
    <submittedName>
        <fullName evidence="1">Uncharacterized protein</fullName>
    </submittedName>
</protein>
<dbReference type="EMBL" id="BQNB010016252">
    <property type="protein sequence ID" value="GJT49610.1"/>
    <property type="molecule type" value="Genomic_DNA"/>
</dbReference>
<evidence type="ECO:0000313" key="2">
    <source>
        <dbReference type="Proteomes" id="UP001151760"/>
    </source>
</evidence>
<dbReference type="Proteomes" id="UP001151760">
    <property type="component" value="Unassembled WGS sequence"/>
</dbReference>
<sequence>MSVCRGKIGIILESRKEAEAVIGSLKEHVVDPYLAMVQEASTAAPLKSKIAHILPQRSRQHKGMPPLLR</sequence>
<organism evidence="1 2">
    <name type="scientific">Tanacetum coccineum</name>
    <dbReference type="NCBI Taxonomy" id="301880"/>
    <lineage>
        <taxon>Eukaryota</taxon>
        <taxon>Viridiplantae</taxon>
        <taxon>Streptophyta</taxon>
        <taxon>Embryophyta</taxon>
        <taxon>Tracheophyta</taxon>
        <taxon>Spermatophyta</taxon>
        <taxon>Magnoliopsida</taxon>
        <taxon>eudicotyledons</taxon>
        <taxon>Gunneridae</taxon>
        <taxon>Pentapetalae</taxon>
        <taxon>asterids</taxon>
        <taxon>campanulids</taxon>
        <taxon>Asterales</taxon>
        <taxon>Asteraceae</taxon>
        <taxon>Asteroideae</taxon>
        <taxon>Anthemideae</taxon>
        <taxon>Anthemidinae</taxon>
        <taxon>Tanacetum</taxon>
    </lineage>
</organism>
<name>A0ABQ5EFE8_9ASTR</name>
<keyword evidence="2" id="KW-1185">Reference proteome</keyword>
<accession>A0ABQ5EFE8</accession>
<evidence type="ECO:0000313" key="1">
    <source>
        <dbReference type="EMBL" id="GJT49610.1"/>
    </source>
</evidence>
<reference evidence="1" key="2">
    <citation type="submission" date="2022-01" db="EMBL/GenBank/DDBJ databases">
        <authorList>
            <person name="Yamashiro T."/>
            <person name="Shiraishi A."/>
            <person name="Satake H."/>
            <person name="Nakayama K."/>
        </authorList>
    </citation>
    <scope>NUCLEOTIDE SEQUENCE</scope>
</reference>
<reference evidence="1" key="1">
    <citation type="journal article" date="2022" name="Int. J. Mol. Sci.">
        <title>Draft Genome of Tanacetum Coccineum: Genomic Comparison of Closely Related Tanacetum-Family Plants.</title>
        <authorList>
            <person name="Yamashiro T."/>
            <person name="Shiraishi A."/>
            <person name="Nakayama K."/>
            <person name="Satake H."/>
        </authorList>
    </citation>
    <scope>NUCLEOTIDE SEQUENCE</scope>
</reference>